<dbReference type="GO" id="GO:0032185">
    <property type="term" value="P:septin cytoskeleton organization"/>
    <property type="evidence" value="ECO:0007669"/>
    <property type="project" value="TreeGrafter"/>
</dbReference>
<dbReference type="Proteomes" id="UP000761534">
    <property type="component" value="Unassembled WGS sequence"/>
</dbReference>
<evidence type="ECO:0000256" key="1">
    <source>
        <dbReference type="SAM" id="MobiDB-lite"/>
    </source>
</evidence>
<dbReference type="PANTHER" id="PTHR36414">
    <property type="entry name" value="PROTEIN SUR7"/>
    <property type="match status" value="1"/>
</dbReference>
<sequence length="190" mass="20974">MAAIPIAPRTKPTSPSNPTEPLEPLAAYQTTSSKTTIRFSFPFFLIGLFFTVVAFFMSFFSFCSRLGAALSATMQFLSLLFVTTAACLATAVYVMGRNAFQDQGNDASLGVKMFAFAWTSVALLLLSFILLNCACLVNRDKTPRYTEKKKSGRGFFSVKKKKDTDNNFMADSESQQRVINPVSSYERGNV</sequence>
<feature type="transmembrane region" description="Helical" evidence="2">
    <location>
        <begin position="115"/>
        <end position="137"/>
    </location>
</feature>
<evidence type="ECO:0000313" key="3">
    <source>
        <dbReference type="EMBL" id="KAA8909826.1"/>
    </source>
</evidence>
<comment type="caution">
    <text evidence="3">The sequence shown here is derived from an EMBL/GenBank/DDBJ whole genome shotgun (WGS) entry which is preliminary data.</text>
</comment>
<dbReference type="PANTHER" id="PTHR36414:SF1">
    <property type="entry name" value="PROTEIN SUR7"/>
    <property type="match status" value="1"/>
</dbReference>
<protein>
    <submittedName>
        <fullName evidence="3">Uncharacterized protein</fullName>
    </submittedName>
</protein>
<evidence type="ECO:0000313" key="4">
    <source>
        <dbReference type="Proteomes" id="UP000761534"/>
    </source>
</evidence>
<reference evidence="3" key="1">
    <citation type="journal article" date="2019" name="G3 (Bethesda)">
        <title>Genome Assemblies of Two Rare Opportunistic Yeast Pathogens: Diutina rugosa (syn. Candida rugosa) and Trichomonascus ciferrii (syn. Candida ciferrii).</title>
        <authorList>
            <person name="Mixao V."/>
            <person name="Saus E."/>
            <person name="Hansen A.P."/>
            <person name="Lass-Florl C."/>
            <person name="Gabaldon T."/>
        </authorList>
    </citation>
    <scope>NUCLEOTIDE SEQUENCE</scope>
    <source>
        <strain evidence="3">CBS 4856</strain>
    </source>
</reference>
<feature type="transmembrane region" description="Helical" evidence="2">
    <location>
        <begin position="76"/>
        <end position="95"/>
    </location>
</feature>
<dbReference type="GO" id="GO:0045121">
    <property type="term" value="C:membrane raft"/>
    <property type="evidence" value="ECO:0007669"/>
    <property type="project" value="TreeGrafter"/>
</dbReference>
<dbReference type="GO" id="GO:0030866">
    <property type="term" value="P:cortical actin cytoskeleton organization"/>
    <property type="evidence" value="ECO:0007669"/>
    <property type="project" value="TreeGrafter"/>
</dbReference>
<feature type="region of interest" description="Disordered" evidence="1">
    <location>
        <begin position="1"/>
        <end position="22"/>
    </location>
</feature>
<dbReference type="InterPro" id="IPR009571">
    <property type="entry name" value="SUR7/Rim9-like_fungi"/>
</dbReference>
<evidence type="ECO:0000256" key="2">
    <source>
        <dbReference type="SAM" id="Phobius"/>
    </source>
</evidence>
<dbReference type="OrthoDB" id="5419460at2759"/>
<keyword evidence="2" id="KW-0812">Transmembrane</keyword>
<accession>A0A642V167</accession>
<name>A0A642V167_9ASCO</name>
<dbReference type="Pfam" id="PF06687">
    <property type="entry name" value="SUR7"/>
    <property type="match status" value="1"/>
</dbReference>
<keyword evidence="2" id="KW-1133">Transmembrane helix</keyword>
<dbReference type="VEuPathDB" id="FungiDB:TRICI_004347"/>
<dbReference type="EMBL" id="SWFS01000332">
    <property type="protein sequence ID" value="KAA8909826.1"/>
    <property type="molecule type" value="Genomic_DNA"/>
</dbReference>
<proteinExistence type="predicted"/>
<dbReference type="AlphaFoldDB" id="A0A642V167"/>
<organism evidence="3 4">
    <name type="scientific">Trichomonascus ciferrii</name>
    <dbReference type="NCBI Taxonomy" id="44093"/>
    <lineage>
        <taxon>Eukaryota</taxon>
        <taxon>Fungi</taxon>
        <taxon>Dikarya</taxon>
        <taxon>Ascomycota</taxon>
        <taxon>Saccharomycotina</taxon>
        <taxon>Dipodascomycetes</taxon>
        <taxon>Dipodascales</taxon>
        <taxon>Trichomonascaceae</taxon>
        <taxon>Trichomonascus</taxon>
        <taxon>Trichomonascus ciferrii complex</taxon>
    </lineage>
</organism>
<gene>
    <name evidence="3" type="ORF">TRICI_004347</name>
</gene>
<dbReference type="Gene3D" id="1.20.140.150">
    <property type="match status" value="1"/>
</dbReference>
<keyword evidence="2" id="KW-0472">Membrane</keyword>
<dbReference type="GO" id="GO:0031505">
    <property type="term" value="P:fungal-type cell wall organization"/>
    <property type="evidence" value="ECO:0007669"/>
    <property type="project" value="TreeGrafter"/>
</dbReference>
<keyword evidence="4" id="KW-1185">Reference proteome</keyword>
<feature type="transmembrane region" description="Helical" evidence="2">
    <location>
        <begin position="41"/>
        <end position="64"/>
    </location>
</feature>
<dbReference type="GO" id="GO:0005886">
    <property type="term" value="C:plasma membrane"/>
    <property type="evidence" value="ECO:0007669"/>
    <property type="project" value="InterPro"/>
</dbReference>
<dbReference type="GO" id="GO:0006897">
    <property type="term" value="P:endocytosis"/>
    <property type="evidence" value="ECO:0007669"/>
    <property type="project" value="TreeGrafter"/>
</dbReference>
<dbReference type="GO" id="GO:0005938">
    <property type="term" value="C:cell cortex"/>
    <property type="evidence" value="ECO:0007669"/>
    <property type="project" value="TreeGrafter"/>
</dbReference>